<organism evidence="6 7">
    <name type="scientific">Poecilia reticulata</name>
    <name type="common">Guppy</name>
    <name type="synonym">Acanthophacelus reticulatus</name>
    <dbReference type="NCBI Taxonomy" id="8081"/>
    <lineage>
        <taxon>Eukaryota</taxon>
        <taxon>Metazoa</taxon>
        <taxon>Chordata</taxon>
        <taxon>Craniata</taxon>
        <taxon>Vertebrata</taxon>
        <taxon>Euteleostomi</taxon>
        <taxon>Actinopterygii</taxon>
        <taxon>Neopterygii</taxon>
        <taxon>Teleostei</taxon>
        <taxon>Neoteleostei</taxon>
        <taxon>Acanthomorphata</taxon>
        <taxon>Ovalentaria</taxon>
        <taxon>Atherinomorphae</taxon>
        <taxon>Cyprinodontiformes</taxon>
        <taxon>Poeciliidae</taxon>
        <taxon>Poeciliinae</taxon>
        <taxon>Poecilia</taxon>
    </lineage>
</organism>
<dbReference type="GO" id="GO:0005634">
    <property type="term" value="C:nucleus"/>
    <property type="evidence" value="ECO:0007669"/>
    <property type="project" value="UniProtKB-SubCell"/>
</dbReference>
<dbReference type="PRINTS" id="PR02064">
    <property type="entry name" value="DONSON"/>
</dbReference>
<dbReference type="RefSeq" id="XP_008428803.1">
    <property type="nucleotide sequence ID" value="XM_008430581.1"/>
</dbReference>
<dbReference type="Proteomes" id="UP000242638">
    <property type="component" value="Unassembled WGS sequence"/>
</dbReference>
<dbReference type="GO" id="GO:0033260">
    <property type="term" value="P:nuclear DNA replication"/>
    <property type="evidence" value="ECO:0007669"/>
    <property type="project" value="TreeGrafter"/>
</dbReference>
<proteinExistence type="inferred from homology"/>
<comment type="subcellular location">
    <subcellularLocation>
        <location evidence="1">Nucleus</location>
    </subcellularLocation>
</comment>
<protein>
    <submittedName>
        <fullName evidence="6">DNA replication fork stabilization factor DONSON</fullName>
    </submittedName>
</protein>
<evidence type="ECO:0000256" key="3">
    <source>
        <dbReference type="ARBA" id="ARBA00023242"/>
    </source>
</evidence>
<keyword evidence="3" id="KW-0539">Nucleus</keyword>
<feature type="compositionally biased region" description="Low complexity" evidence="5">
    <location>
        <begin position="31"/>
        <end position="49"/>
    </location>
</feature>
<dbReference type="CTD" id="29980"/>
<feature type="region of interest" description="Disordered" evidence="5">
    <location>
        <begin position="22"/>
        <end position="68"/>
    </location>
</feature>
<dbReference type="Bgee" id="ENSPREG00000018398">
    <property type="expression patterns" value="Expressed in caudal fin and 1 other cell type or tissue"/>
</dbReference>
<dbReference type="STRING" id="8081.ENSPREP00000027215"/>
<dbReference type="GeneID" id="103477452"/>
<dbReference type="AlphaFoldDB" id="A0A3P9PZH9"/>
<reference evidence="6" key="2">
    <citation type="submission" date="2025-08" db="UniProtKB">
        <authorList>
            <consortium name="Ensembl"/>
        </authorList>
    </citation>
    <scope>IDENTIFICATION</scope>
    <source>
        <strain evidence="6">Guanapo</strain>
    </source>
</reference>
<dbReference type="PANTHER" id="PTHR12972">
    <property type="entry name" value="DOWNSTREAM NEIGHBOR OF SON"/>
    <property type="match status" value="1"/>
</dbReference>
<evidence type="ECO:0000256" key="5">
    <source>
        <dbReference type="SAM" id="MobiDB-lite"/>
    </source>
</evidence>
<dbReference type="GeneTree" id="ENSGT00390000000447"/>
<dbReference type="PANTHER" id="PTHR12972:SF0">
    <property type="entry name" value="PROTEIN DOWNSTREAM NEIGHBOR OF SON"/>
    <property type="match status" value="1"/>
</dbReference>
<dbReference type="InterPro" id="IPR024861">
    <property type="entry name" value="Donson"/>
</dbReference>
<reference evidence="7" key="1">
    <citation type="submission" date="2013-11" db="EMBL/GenBank/DDBJ databases">
        <title>The genomic landscape of the Guanapo guppy.</title>
        <authorList>
            <person name="Kuenstner A."/>
            <person name="Dreyer C."/>
        </authorList>
    </citation>
    <scope>NUCLEOTIDE SEQUENCE</scope>
    <source>
        <strain evidence="7">Guanapo</strain>
    </source>
</reference>
<feature type="compositionally biased region" description="Basic and acidic residues" evidence="5">
    <location>
        <begin position="99"/>
        <end position="118"/>
    </location>
</feature>
<evidence type="ECO:0000256" key="4">
    <source>
        <dbReference type="ARBA" id="ARBA00025806"/>
    </source>
</evidence>
<evidence type="ECO:0000313" key="7">
    <source>
        <dbReference type="Proteomes" id="UP000242638"/>
    </source>
</evidence>
<sequence length="586" mass="64684">MAQQGDSWSSCKRPAEVVRLRRKRARNVVESPGASGSSPASGSSSAAPSFHSRSTSKGKRRNPFLTWDNTVSRPKNVLVEDGDGEDVGTFIKLMSAEKTSGDRRSGPPEDSSAEKSLSEDDPLLETEEQHTDNLLLKNPLAFAPVSIAPVSCAEYPADWSLKTRVIFTSPVSMSWTGQPKAQEEALGLSNSCRAKFTMLPHNLQEPRSWSDVRSAFQQCLVYWQHPSLPWLSLFPRINAEKNFSGKNMPWTQDEAVHESLVKEWSVSLSSLYSLLKVGLCPYFYVCSYQFTVLFKAAGLAGSDCITALISPTTRGLREAMKTEGVEFSLPLLKERRRISEQHKSIQQGEEEMENENKDFLQVDEDYQNWDEEDDGCSQGEDDSLSWLKEIGIQDKLKKPECLNIQLQKEAPTLSLDHKPESAVCVEGSHSFNLINFLINWKSVVAAAGSQTGLPPTLLAPTAFRGATMKVLKGRSVNVKNLVDCTYQNISSLELTGPILPSSLHAITALLQTAQKGNFSAALYTHTPTAVMNIETCRKRCSKAVGDLTHCGLPPASINHLQQPSTLGKTTLTHLALNNYSYTWKIG</sequence>
<reference evidence="6" key="3">
    <citation type="submission" date="2025-09" db="UniProtKB">
        <authorList>
            <consortium name="Ensembl"/>
        </authorList>
    </citation>
    <scope>IDENTIFICATION</scope>
    <source>
        <strain evidence="6">Guanapo</strain>
    </source>
</reference>
<name>A0A3P9PZH9_POERE</name>
<dbReference type="OrthoDB" id="534063at2759"/>
<keyword evidence="2" id="KW-0217">Developmental protein</keyword>
<accession>A0A3P9PZH9</accession>
<keyword evidence="7" id="KW-1185">Reference proteome</keyword>
<dbReference type="KEGG" id="pret:103477452"/>
<evidence type="ECO:0000256" key="1">
    <source>
        <dbReference type="ARBA" id="ARBA00004123"/>
    </source>
</evidence>
<dbReference type="Ensembl" id="ENSPRET00000027505.1">
    <property type="protein sequence ID" value="ENSPREP00000027215.1"/>
    <property type="gene ID" value="ENSPREG00000018398.1"/>
</dbReference>
<evidence type="ECO:0000256" key="2">
    <source>
        <dbReference type="ARBA" id="ARBA00022473"/>
    </source>
</evidence>
<comment type="similarity">
    <text evidence="4">Belongs to the DONSON family.</text>
</comment>
<dbReference type="OMA" id="WCLKTRV"/>
<evidence type="ECO:0000313" key="6">
    <source>
        <dbReference type="Ensembl" id="ENSPREP00000027215.1"/>
    </source>
</evidence>
<feature type="region of interest" description="Disordered" evidence="5">
    <location>
        <begin position="95"/>
        <end position="129"/>
    </location>
</feature>